<dbReference type="PANTHER" id="PTHR13778:SF47">
    <property type="entry name" value="LIPOPOLYSACCHARIDE 1,3-GALACTOSYLTRANSFERASE"/>
    <property type="match status" value="1"/>
</dbReference>
<dbReference type="GO" id="GO:0046872">
    <property type="term" value="F:metal ion binding"/>
    <property type="evidence" value="ECO:0007669"/>
    <property type="project" value="UniProtKB-KW"/>
</dbReference>
<dbReference type="CDD" id="cd04194">
    <property type="entry name" value="GT8_A4GalT_like"/>
    <property type="match status" value="1"/>
</dbReference>
<dbReference type="AlphaFoldDB" id="A0A414CML8"/>
<reference evidence="4 5" key="1">
    <citation type="submission" date="2018-08" db="EMBL/GenBank/DDBJ databases">
        <title>A genome reference for cultivated species of the human gut microbiota.</title>
        <authorList>
            <person name="Zou Y."/>
            <person name="Xue W."/>
            <person name="Luo G."/>
        </authorList>
    </citation>
    <scope>NUCLEOTIDE SEQUENCE [LARGE SCALE GENOMIC DNA]</scope>
    <source>
        <strain evidence="4 5">AM33-3BH</strain>
    </source>
</reference>
<evidence type="ECO:0000256" key="1">
    <source>
        <dbReference type="ARBA" id="ARBA00022676"/>
    </source>
</evidence>
<protein>
    <submittedName>
        <fullName evidence="4">Glycosyltransferase family 8 protein</fullName>
    </submittedName>
</protein>
<organism evidence="4 5">
    <name type="scientific">Streptococcus parasanguinis</name>
    <dbReference type="NCBI Taxonomy" id="1318"/>
    <lineage>
        <taxon>Bacteria</taxon>
        <taxon>Bacillati</taxon>
        <taxon>Bacillota</taxon>
        <taxon>Bacilli</taxon>
        <taxon>Lactobacillales</taxon>
        <taxon>Streptococcaceae</taxon>
        <taxon>Streptococcus</taxon>
    </lineage>
</organism>
<dbReference type="SUPFAM" id="SSF53448">
    <property type="entry name" value="Nucleotide-diphospho-sugar transferases"/>
    <property type="match status" value="1"/>
</dbReference>
<evidence type="ECO:0000313" key="4">
    <source>
        <dbReference type="EMBL" id="RHC96276.1"/>
    </source>
</evidence>
<comment type="caution">
    <text evidence="4">The sequence shown here is derived from an EMBL/GenBank/DDBJ whole genome shotgun (WGS) entry which is preliminary data.</text>
</comment>
<keyword evidence="1" id="KW-0328">Glycosyltransferase</keyword>
<dbReference type="EMBL" id="QSIO01000001">
    <property type="protein sequence ID" value="RHC96276.1"/>
    <property type="molecule type" value="Genomic_DNA"/>
</dbReference>
<dbReference type="InterPro" id="IPR002495">
    <property type="entry name" value="Glyco_trans_8"/>
</dbReference>
<proteinExistence type="predicted"/>
<accession>A0A414CML8</accession>
<dbReference type="Gene3D" id="3.90.550.10">
    <property type="entry name" value="Spore Coat Polysaccharide Biosynthesis Protein SpsA, Chain A"/>
    <property type="match status" value="1"/>
</dbReference>
<dbReference type="Pfam" id="PF01501">
    <property type="entry name" value="Glyco_transf_8"/>
    <property type="match status" value="1"/>
</dbReference>
<evidence type="ECO:0000256" key="2">
    <source>
        <dbReference type="ARBA" id="ARBA00022679"/>
    </source>
</evidence>
<dbReference type="Proteomes" id="UP000285773">
    <property type="component" value="Unassembled WGS sequence"/>
</dbReference>
<name>A0A414CML8_STRPA</name>
<keyword evidence="2 4" id="KW-0808">Transferase</keyword>
<dbReference type="InterPro" id="IPR050748">
    <property type="entry name" value="Glycosyltrans_8_dom-fam"/>
</dbReference>
<evidence type="ECO:0000313" key="5">
    <source>
        <dbReference type="Proteomes" id="UP000285773"/>
    </source>
</evidence>
<keyword evidence="3" id="KW-0479">Metal-binding</keyword>
<sequence>MSKKAVVFSANLSYMEKLETAMKSLCAHQDRLKIYVLNEDLPTEWFTIMNQRLRQLDSEVINCRMFPEQFQSFSLPSDHIHYATYFRYAIPEFVEEERILYLDCDMIFTQDLSPLFEVDLKGYGLGAVVDKPTTTDGFNAGLLVIDKTWWQEHQVTEALFDLTREHHQQVYGDQGILNLYFKDAWFPLPWTYNLQVGSDKDQYLYGDLDWYDAFQGIPAVIHYTSHNKPWTSKRFNRFREQWWFYYALSWEEILLRKPILKQNYQDLVGEFPYHAAIYTHTADIHELETLLKELPDIAIHVLAHSHFGFNLVQLERYPNLFLYPSFDPLTSRKVLEKLDFYLDINPYDEVDQMTQTIHQLGLPIFSFEGTNHVENGVNQVFADDQVQAMVAAIRDYLKRNEKKHGNK</sequence>
<dbReference type="InterPro" id="IPR029044">
    <property type="entry name" value="Nucleotide-diphossugar_trans"/>
</dbReference>
<evidence type="ECO:0000256" key="3">
    <source>
        <dbReference type="ARBA" id="ARBA00022723"/>
    </source>
</evidence>
<dbReference type="PANTHER" id="PTHR13778">
    <property type="entry name" value="GLYCOSYLTRANSFERASE 8 DOMAIN-CONTAINING PROTEIN"/>
    <property type="match status" value="1"/>
</dbReference>
<dbReference type="GO" id="GO:0016757">
    <property type="term" value="F:glycosyltransferase activity"/>
    <property type="evidence" value="ECO:0007669"/>
    <property type="project" value="UniProtKB-KW"/>
</dbReference>
<gene>
    <name evidence="4" type="ORF">DW820_03900</name>
</gene>
<dbReference type="RefSeq" id="WP_118095496.1">
    <property type="nucleotide sequence ID" value="NZ_QSIO01000001.1"/>
</dbReference>